<evidence type="ECO:0000256" key="2">
    <source>
        <dbReference type="ARBA" id="ARBA00009211"/>
    </source>
</evidence>
<dbReference type="FunFam" id="1.10.246.90:FF:000004">
    <property type="entry name" value="Nucleolar protein 58"/>
    <property type="match status" value="1"/>
</dbReference>
<evidence type="ECO:0000256" key="1">
    <source>
        <dbReference type="ARBA" id="ARBA00004604"/>
    </source>
</evidence>
<accession>A0A6P7LXG9</accession>
<dbReference type="InParanoid" id="A0A6P7LXG9"/>
<name>A0A6P7LXG9_BETSP</name>
<evidence type="ECO:0000256" key="8">
    <source>
        <dbReference type="ARBA" id="ARBA00082313"/>
    </source>
</evidence>
<proteinExistence type="inferred from homology"/>
<dbReference type="PANTHER" id="PTHR10894">
    <property type="entry name" value="NUCLEOLAR PROTEIN 5 NUCLEOLAR PROTEIN NOP5 NOP58"/>
    <property type="match status" value="1"/>
</dbReference>
<dbReference type="InterPro" id="IPR036070">
    <property type="entry name" value="Nop_dom_sf"/>
</dbReference>
<dbReference type="SMART" id="SM00931">
    <property type="entry name" value="NOSIC"/>
    <property type="match status" value="1"/>
</dbReference>
<dbReference type="InterPro" id="IPR042239">
    <property type="entry name" value="Nop_C"/>
</dbReference>
<dbReference type="Pfam" id="PF01798">
    <property type="entry name" value="Nop"/>
    <property type="match status" value="1"/>
</dbReference>
<dbReference type="Proteomes" id="UP000515150">
    <property type="component" value="Chromosome 2"/>
</dbReference>
<comment type="subunit">
    <text evidence="7">Core component of box C/D small nucleolar ribonucleoprotein (snoRNP) particles; the core proteins SNU13, NOP56, NOP58 and FBL or FBLL1 assemble stepwise onto the snoRNA. Interacts with NOLC1/Nopp140. Interacts with NOPCHAP1, NUFIP1, RUVBL1 and RUVBL2; NOPCHAP1 bridges the association of NOP58 with RUVBL1:RUVBL2 and NUFIP1. Interacts with PIH1D1. Part of the small subunit (SSU) processome, composed of more than 70 proteins and the RNA chaperone small nucleolar RNA (snoRNA) U3.</text>
</comment>
<reference evidence="12" key="1">
    <citation type="submission" date="2025-08" db="UniProtKB">
        <authorList>
            <consortium name="RefSeq"/>
        </authorList>
    </citation>
    <scope>IDENTIFICATION</scope>
</reference>
<dbReference type="InterPro" id="IPR012976">
    <property type="entry name" value="NOSIC"/>
</dbReference>
<dbReference type="FunCoup" id="A0A6P7LXG9">
    <property type="interactions" value="1830"/>
</dbReference>
<dbReference type="InterPro" id="IPR012974">
    <property type="entry name" value="NOP58/56_N"/>
</dbReference>
<keyword evidence="4" id="KW-0690">Ribosome biogenesis</keyword>
<dbReference type="PANTHER" id="PTHR10894:SF1">
    <property type="entry name" value="NUCLEOLAR PROTEIN 58"/>
    <property type="match status" value="1"/>
</dbReference>
<dbReference type="PROSITE" id="PS51358">
    <property type="entry name" value="NOP"/>
    <property type="match status" value="1"/>
</dbReference>
<protein>
    <recommendedName>
        <fullName evidence="3">Nucleolar protein 58</fullName>
    </recommendedName>
    <alternativeName>
        <fullName evidence="8">Nucleolar protein 5</fullName>
    </alternativeName>
</protein>
<organism evidence="11 12">
    <name type="scientific">Betta splendens</name>
    <name type="common">Siamese fighting fish</name>
    <dbReference type="NCBI Taxonomy" id="158456"/>
    <lineage>
        <taxon>Eukaryota</taxon>
        <taxon>Metazoa</taxon>
        <taxon>Chordata</taxon>
        <taxon>Craniata</taxon>
        <taxon>Vertebrata</taxon>
        <taxon>Euteleostomi</taxon>
        <taxon>Actinopterygii</taxon>
        <taxon>Neopterygii</taxon>
        <taxon>Teleostei</taxon>
        <taxon>Neoteleostei</taxon>
        <taxon>Acanthomorphata</taxon>
        <taxon>Anabantaria</taxon>
        <taxon>Anabantiformes</taxon>
        <taxon>Anabantoidei</taxon>
        <taxon>Osphronemidae</taxon>
        <taxon>Betta</taxon>
    </lineage>
</organism>
<comment type="similarity">
    <text evidence="2">Belongs to the NOP5/NOP56 family.</text>
</comment>
<dbReference type="OrthoDB" id="6780543at2759"/>
<dbReference type="RefSeq" id="XP_028998602.1">
    <property type="nucleotide sequence ID" value="XM_029142769.3"/>
</dbReference>
<dbReference type="InterPro" id="IPR045056">
    <property type="entry name" value="Nop56/Nop58"/>
</dbReference>
<keyword evidence="11" id="KW-1185">Reference proteome</keyword>
<dbReference type="SUPFAM" id="SSF89124">
    <property type="entry name" value="Nop domain"/>
    <property type="match status" value="1"/>
</dbReference>
<evidence type="ECO:0000256" key="9">
    <source>
        <dbReference type="SAM" id="MobiDB-lite"/>
    </source>
</evidence>
<evidence type="ECO:0000259" key="10">
    <source>
        <dbReference type="PROSITE" id="PS51358"/>
    </source>
</evidence>
<comment type="function">
    <text evidence="6">Required for the biogenesis of box C/D snoRNAs such as U3, U8 and U14 snoRNAs. Part of the small subunit (SSU) processome, first precursor of the small eukaryotic ribosomal subunit. During the assembly of the SSU processome in the nucleolus, many ribosome biogenesis factors, an RNA chaperone and ribosomal proteins associate with the nascent pre-rRNA and work in concert to generate RNA folding, modifications, rearrangements and cleavage as well as targeted degradation of pre-ribosomal RNA by the RNA exosome. Core component of box C/D small nucleolar ribonucleoprotein (snoRNP) complexes that function in methylation of multiple sites on ribosomal RNAs (rRNAs) and messenger RNAs (mRNAs).</text>
</comment>
<dbReference type="GO" id="GO:0042254">
    <property type="term" value="P:ribosome biogenesis"/>
    <property type="evidence" value="ECO:0007669"/>
    <property type="project" value="UniProtKB-KW"/>
</dbReference>
<dbReference type="Pfam" id="PF08156">
    <property type="entry name" value="NOP5NT"/>
    <property type="match status" value="1"/>
</dbReference>
<dbReference type="GO" id="GO:0030515">
    <property type="term" value="F:snoRNA binding"/>
    <property type="evidence" value="ECO:0007669"/>
    <property type="project" value="InterPro"/>
</dbReference>
<evidence type="ECO:0000256" key="7">
    <source>
        <dbReference type="ARBA" id="ARBA00063404"/>
    </source>
</evidence>
<evidence type="ECO:0000313" key="12">
    <source>
        <dbReference type="RefSeq" id="XP_028998602.1"/>
    </source>
</evidence>
<feature type="domain" description="Nop" evidence="10">
    <location>
        <begin position="283"/>
        <end position="401"/>
    </location>
</feature>
<dbReference type="GO" id="GO:0032040">
    <property type="term" value="C:small-subunit processome"/>
    <property type="evidence" value="ECO:0007669"/>
    <property type="project" value="InterPro"/>
</dbReference>
<dbReference type="Gene3D" id="1.10.287.4070">
    <property type="match status" value="1"/>
</dbReference>
<evidence type="ECO:0000313" key="11">
    <source>
        <dbReference type="Proteomes" id="UP000515150"/>
    </source>
</evidence>
<evidence type="ECO:0000256" key="4">
    <source>
        <dbReference type="ARBA" id="ARBA00022517"/>
    </source>
</evidence>
<sequence length="529" mass="58956">MLVLFETAAGYAIFKVLDESKLQQVNSLYKEFETPEKANKIVKLKHFEKFQDTTEALAAATALVEGKIGKSLKKVLKKVVAKEAHEQLAISDAKLGGVIKEKMDLSCVHSPAVSELMRCIRSQMESLISGLPPKEISAMSLGLAHSLSRYKLKFSPDKVDTMIVQAISLLDDLDKELNNYIMRCREWYGWHFPELGKIITDNLAYCKTVRHIGDRTNVAGSDLSEIIPEEIEAEVKLAAEISMGTEVSEEDIGNIRHLCDQVIEISEYRAQLYDYLKNRMMAIAPNLTVMVGELVGARLISHAGSLLNLAKHPASTVQILGAEKALFRALKTRKDTPKYGLIYHASLVGQTTAKNKGKISRMLAAKAALAIRYDALGEDTNAEMGAENRAKLEARLRQLEERGIRRISGTGKAMAKADKYQHKSEVKIYDPSGESTIPTTSKKRKFEEVEEEAEEPVTPVVKSKKAKKETVTQVEEEATTSAAAEEPPKKKKKKKRVADEPEEEEVVTVTESAEKKKKKKKKVKEEEED</sequence>
<feature type="compositionally biased region" description="Basic and acidic residues" evidence="9">
    <location>
        <begin position="415"/>
        <end position="428"/>
    </location>
</feature>
<dbReference type="AlphaFoldDB" id="A0A6P7LXG9"/>
<keyword evidence="5" id="KW-0539">Nucleus</keyword>
<dbReference type="FunFam" id="1.10.287.4070:FF:000001">
    <property type="entry name" value="Probable Nucleolar protein 58"/>
    <property type="match status" value="1"/>
</dbReference>
<gene>
    <name evidence="12" type="primary">nop58</name>
</gene>
<evidence type="ECO:0000256" key="5">
    <source>
        <dbReference type="ARBA" id="ARBA00023242"/>
    </source>
</evidence>
<dbReference type="Gene3D" id="1.10.246.90">
    <property type="entry name" value="Nop domain"/>
    <property type="match status" value="1"/>
</dbReference>
<feature type="region of interest" description="Disordered" evidence="9">
    <location>
        <begin position="415"/>
        <end position="529"/>
    </location>
</feature>
<dbReference type="GeneID" id="114851160"/>
<comment type="subcellular location">
    <subcellularLocation>
        <location evidence="1">Nucleus</location>
        <location evidence="1">Nucleolus</location>
    </subcellularLocation>
</comment>
<dbReference type="CTD" id="51602"/>
<dbReference type="KEGG" id="bspl:114851160"/>
<evidence type="ECO:0000256" key="3">
    <source>
        <dbReference type="ARBA" id="ARBA00020379"/>
    </source>
</evidence>
<evidence type="ECO:0000256" key="6">
    <source>
        <dbReference type="ARBA" id="ARBA00060303"/>
    </source>
</evidence>
<dbReference type="InterPro" id="IPR002687">
    <property type="entry name" value="Nop_dom"/>
</dbReference>
<dbReference type="GO" id="GO:0031428">
    <property type="term" value="C:box C/D methylation guide snoRNP complex"/>
    <property type="evidence" value="ECO:0007669"/>
    <property type="project" value="InterPro"/>
</dbReference>